<evidence type="ECO:0000313" key="15">
    <source>
        <dbReference type="EnsemblMetazoa" id="SMAR002643-PA"/>
    </source>
</evidence>
<comment type="cofactor">
    <cofactor evidence="11">
        <name>Zn(2+)</name>
        <dbReference type="ChEBI" id="CHEBI:29105"/>
    </cofactor>
    <text evidence="11">Binds 1 zinc ion per subunit.</text>
</comment>
<keyword evidence="7" id="KW-0238">DNA-binding</keyword>
<dbReference type="InterPro" id="IPR011615">
    <property type="entry name" value="p53_DNA-bd"/>
</dbReference>
<feature type="binding site" evidence="11">
    <location>
        <position position="200"/>
    </location>
    <ligand>
        <name>Zn(2+)</name>
        <dbReference type="ChEBI" id="CHEBI:29105"/>
    </ligand>
</feature>
<evidence type="ECO:0000256" key="8">
    <source>
        <dbReference type="ARBA" id="ARBA00023159"/>
    </source>
</evidence>
<organism evidence="15 16">
    <name type="scientific">Strigamia maritima</name>
    <name type="common">European centipede</name>
    <name type="synonym">Geophilus maritimus</name>
    <dbReference type="NCBI Taxonomy" id="126957"/>
    <lineage>
        <taxon>Eukaryota</taxon>
        <taxon>Metazoa</taxon>
        <taxon>Ecdysozoa</taxon>
        <taxon>Arthropoda</taxon>
        <taxon>Myriapoda</taxon>
        <taxon>Chilopoda</taxon>
        <taxon>Pleurostigmophora</taxon>
        <taxon>Geophilomorpha</taxon>
        <taxon>Linotaeniidae</taxon>
        <taxon>Strigamia</taxon>
    </lineage>
</organism>
<keyword evidence="9" id="KW-0804">Transcription</keyword>
<evidence type="ECO:0000256" key="1">
    <source>
        <dbReference type="ARBA" id="ARBA00004123"/>
    </source>
</evidence>
<feature type="binding site" evidence="11">
    <location>
        <position position="197"/>
    </location>
    <ligand>
        <name>Zn(2+)</name>
        <dbReference type="ChEBI" id="CHEBI:29105"/>
    </ligand>
</feature>
<keyword evidence="8" id="KW-0010">Activator</keyword>
<keyword evidence="6" id="KW-0805">Transcription regulation</keyword>
<keyword evidence="16" id="KW-1185">Reference proteome</keyword>
<dbReference type="Gene3D" id="2.60.40.720">
    <property type="match status" value="2"/>
</dbReference>
<dbReference type="SUPFAM" id="SSF49417">
    <property type="entry name" value="p53-like transcription factors"/>
    <property type="match status" value="1"/>
</dbReference>
<dbReference type="GO" id="GO:0006915">
    <property type="term" value="P:apoptotic process"/>
    <property type="evidence" value="ECO:0007669"/>
    <property type="project" value="UniProtKB-KW"/>
</dbReference>
<dbReference type="GO" id="GO:0000981">
    <property type="term" value="F:DNA-binding transcription factor activity, RNA polymerase II-specific"/>
    <property type="evidence" value="ECO:0007669"/>
    <property type="project" value="TreeGrafter"/>
</dbReference>
<evidence type="ECO:0000259" key="14">
    <source>
        <dbReference type="Pfam" id="PF00870"/>
    </source>
</evidence>
<dbReference type="STRING" id="126957.T1INQ9"/>
<dbReference type="GO" id="GO:0046872">
    <property type="term" value="F:metal ion binding"/>
    <property type="evidence" value="ECO:0007669"/>
    <property type="project" value="UniProtKB-KW"/>
</dbReference>
<evidence type="ECO:0000256" key="11">
    <source>
        <dbReference type="PIRSR" id="PIRSR602117-1"/>
    </source>
</evidence>
<feature type="site" description="Interaction with DNA" evidence="12">
    <location>
        <position position="142"/>
    </location>
</feature>
<sequence length="318" mass="36263">MNPLTRIHQTPVAVAVAVRCLLVSSLIVKSDRFAITRHKFTTMAERVLKFALVEENEKKMLKVEDEFSQKWDTMEYIPQNLDELNDSQNLEVCDLIRFVNGQNQFAVEPIVPRQGIVPSTIDYEGDFNFSVGIEPELPKTTKSLTWTYSDKCKRLYVGKDKKWPIRVYCYPPPENSYIRATLVYKTAEYASELVTRCPNHISDSDNLNLRVRPTGIIIGRSVIDVKCSACPGRDRAAEEKKLDLAQTKKRPKFSRQLSNDSVSSGQPGCSEPFIPPLKRHRGENRVFNIQVDNEEDYITLSRIARGLKMLRTSSMAGE</sequence>
<dbReference type="PANTHER" id="PTHR11447">
    <property type="entry name" value="CELLULAR TUMOR ANTIGEN P53"/>
    <property type="match status" value="1"/>
</dbReference>
<dbReference type="HOGENOM" id="CLU_875273_0_0_1"/>
<evidence type="ECO:0000313" key="16">
    <source>
        <dbReference type="Proteomes" id="UP000014500"/>
    </source>
</evidence>
<evidence type="ECO:0000256" key="4">
    <source>
        <dbReference type="ARBA" id="ARBA00022723"/>
    </source>
</evidence>
<evidence type="ECO:0000256" key="9">
    <source>
        <dbReference type="ARBA" id="ARBA00023163"/>
    </source>
</evidence>
<proteinExistence type="inferred from homology"/>
<keyword evidence="4 11" id="KW-0479">Metal-binding</keyword>
<dbReference type="AlphaFoldDB" id="T1INQ9"/>
<keyword evidence="10" id="KW-0539">Nucleus</keyword>
<keyword evidence="5 11" id="KW-0862">Zinc</keyword>
<dbReference type="PANTHER" id="PTHR11447:SF16">
    <property type="entry name" value="P53 PROTEIN LONG FORM VARIANT 1"/>
    <property type="match status" value="1"/>
</dbReference>
<evidence type="ECO:0000256" key="3">
    <source>
        <dbReference type="ARBA" id="ARBA00022703"/>
    </source>
</evidence>
<dbReference type="Proteomes" id="UP000014500">
    <property type="component" value="Unassembled WGS sequence"/>
</dbReference>
<dbReference type="GO" id="GO:0000978">
    <property type="term" value="F:RNA polymerase II cis-regulatory region sequence-specific DNA binding"/>
    <property type="evidence" value="ECO:0007669"/>
    <property type="project" value="TreeGrafter"/>
</dbReference>
<dbReference type="InterPro" id="IPR012346">
    <property type="entry name" value="p53/RUNT-type_TF_DNA-bd_sf"/>
</dbReference>
<evidence type="ECO:0000256" key="6">
    <source>
        <dbReference type="ARBA" id="ARBA00023015"/>
    </source>
</evidence>
<reference evidence="16" key="1">
    <citation type="submission" date="2011-05" db="EMBL/GenBank/DDBJ databases">
        <authorList>
            <person name="Richards S.R."/>
            <person name="Qu J."/>
            <person name="Jiang H."/>
            <person name="Jhangiani S.N."/>
            <person name="Agravi P."/>
            <person name="Goodspeed R."/>
            <person name="Gross S."/>
            <person name="Mandapat C."/>
            <person name="Jackson L."/>
            <person name="Mathew T."/>
            <person name="Pu L."/>
            <person name="Thornton R."/>
            <person name="Saada N."/>
            <person name="Wilczek-Boney K.B."/>
            <person name="Lee S."/>
            <person name="Kovar C."/>
            <person name="Wu Y."/>
            <person name="Scherer S.E."/>
            <person name="Worley K.C."/>
            <person name="Muzny D.M."/>
            <person name="Gibbs R."/>
        </authorList>
    </citation>
    <scope>NUCLEOTIDE SEQUENCE</scope>
    <source>
        <strain evidence="16">Brora</strain>
    </source>
</reference>
<dbReference type="EMBL" id="JH431198">
    <property type="status" value="NOT_ANNOTATED_CDS"/>
    <property type="molecule type" value="Genomic_DNA"/>
</dbReference>
<dbReference type="Pfam" id="PF00870">
    <property type="entry name" value="P53"/>
    <property type="match status" value="1"/>
</dbReference>
<dbReference type="GO" id="GO:0005634">
    <property type="term" value="C:nucleus"/>
    <property type="evidence" value="ECO:0007669"/>
    <property type="project" value="UniProtKB-SubCell"/>
</dbReference>
<dbReference type="EnsemblMetazoa" id="SMAR002643-RA">
    <property type="protein sequence ID" value="SMAR002643-PA"/>
    <property type="gene ID" value="SMAR002643"/>
</dbReference>
<evidence type="ECO:0000256" key="10">
    <source>
        <dbReference type="ARBA" id="ARBA00023242"/>
    </source>
</evidence>
<dbReference type="PRINTS" id="PR00386">
    <property type="entry name" value="P53SUPPRESSR"/>
</dbReference>
<name>T1INQ9_STRMM</name>
<keyword evidence="3" id="KW-0053">Apoptosis</keyword>
<feature type="compositionally biased region" description="Polar residues" evidence="13">
    <location>
        <begin position="255"/>
        <end position="267"/>
    </location>
</feature>
<dbReference type="InterPro" id="IPR008967">
    <property type="entry name" value="p53-like_TF_DNA-bd_sf"/>
</dbReference>
<protein>
    <recommendedName>
        <fullName evidence="14">p53 DNA-binding domain-containing protein</fullName>
    </recommendedName>
</protein>
<comment type="subcellular location">
    <subcellularLocation>
        <location evidence="1">Nucleus</location>
    </subcellularLocation>
</comment>
<reference evidence="15" key="2">
    <citation type="submission" date="2015-02" db="UniProtKB">
        <authorList>
            <consortium name="EnsemblMetazoa"/>
        </authorList>
    </citation>
    <scope>IDENTIFICATION</scope>
</reference>
<evidence type="ECO:0000256" key="12">
    <source>
        <dbReference type="PIRSR" id="PIRSR602117-2"/>
    </source>
</evidence>
<evidence type="ECO:0000256" key="5">
    <source>
        <dbReference type="ARBA" id="ARBA00022833"/>
    </source>
</evidence>
<dbReference type="InterPro" id="IPR002117">
    <property type="entry name" value="p53_tumour_suppressor"/>
</dbReference>
<accession>T1INQ9</accession>
<dbReference type="PhylomeDB" id="T1INQ9"/>
<evidence type="ECO:0000256" key="2">
    <source>
        <dbReference type="ARBA" id="ARBA00006167"/>
    </source>
</evidence>
<comment type="similarity">
    <text evidence="2">Belongs to the p53 family.</text>
</comment>
<feature type="region of interest" description="Disordered" evidence="13">
    <location>
        <begin position="250"/>
        <end position="277"/>
    </location>
</feature>
<feature type="domain" description="p53 DNA-binding" evidence="14">
    <location>
        <begin position="122"/>
        <end position="206"/>
    </location>
</feature>
<evidence type="ECO:0000256" key="7">
    <source>
        <dbReference type="ARBA" id="ARBA00023125"/>
    </source>
</evidence>
<evidence type="ECO:0000256" key="13">
    <source>
        <dbReference type="SAM" id="MobiDB-lite"/>
    </source>
</evidence>